<evidence type="ECO:0000256" key="12">
    <source>
        <dbReference type="SAM" id="Phobius"/>
    </source>
</evidence>
<dbReference type="Proteomes" id="UP000070544">
    <property type="component" value="Unassembled WGS sequence"/>
</dbReference>
<keyword evidence="8" id="KW-0675">Receptor</keyword>
<dbReference type="EMBL" id="KQ965740">
    <property type="protein sequence ID" value="KXS18939.1"/>
    <property type="molecule type" value="Genomic_DNA"/>
</dbReference>
<dbReference type="InterPro" id="IPR036028">
    <property type="entry name" value="SH3-like_dom_sf"/>
</dbReference>
<evidence type="ECO:0000256" key="10">
    <source>
        <dbReference type="ARBA" id="ARBA00037847"/>
    </source>
</evidence>
<keyword evidence="4 12" id="KW-0812">Transmembrane</keyword>
<keyword evidence="5 13" id="KW-0732">Signal</keyword>
<evidence type="ECO:0000256" key="4">
    <source>
        <dbReference type="ARBA" id="ARBA00022692"/>
    </source>
</evidence>
<evidence type="ECO:0000313" key="16">
    <source>
        <dbReference type="Proteomes" id="UP000070544"/>
    </source>
</evidence>
<evidence type="ECO:0000256" key="7">
    <source>
        <dbReference type="ARBA" id="ARBA00023136"/>
    </source>
</evidence>
<dbReference type="SUPFAM" id="SSF52058">
    <property type="entry name" value="L domain-like"/>
    <property type="match status" value="1"/>
</dbReference>
<keyword evidence="7 12" id="KW-0472">Membrane</keyword>
<organism evidence="15 16">
    <name type="scientific">Gonapodya prolifera (strain JEL478)</name>
    <name type="common">Monoblepharis prolifera</name>
    <dbReference type="NCBI Taxonomy" id="1344416"/>
    <lineage>
        <taxon>Eukaryota</taxon>
        <taxon>Fungi</taxon>
        <taxon>Fungi incertae sedis</taxon>
        <taxon>Chytridiomycota</taxon>
        <taxon>Chytridiomycota incertae sedis</taxon>
        <taxon>Monoblepharidomycetes</taxon>
        <taxon>Monoblepharidales</taxon>
        <taxon>Gonapodyaceae</taxon>
        <taxon>Gonapodya</taxon>
    </lineage>
</organism>
<dbReference type="STRING" id="1344416.A0A139AQB8"/>
<evidence type="ECO:0000256" key="5">
    <source>
        <dbReference type="ARBA" id="ARBA00022729"/>
    </source>
</evidence>
<dbReference type="SUPFAM" id="SSF50044">
    <property type="entry name" value="SH3-domain"/>
    <property type="match status" value="1"/>
</dbReference>
<evidence type="ECO:0000259" key="14">
    <source>
        <dbReference type="SMART" id="SM00326"/>
    </source>
</evidence>
<dbReference type="SMART" id="SM00326">
    <property type="entry name" value="SH3"/>
    <property type="match status" value="1"/>
</dbReference>
<feature type="region of interest" description="Disordered" evidence="11">
    <location>
        <begin position="402"/>
        <end position="433"/>
    </location>
</feature>
<evidence type="ECO:0000256" key="3">
    <source>
        <dbReference type="ARBA" id="ARBA00022475"/>
    </source>
</evidence>
<evidence type="ECO:0000256" key="2">
    <source>
        <dbReference type="ARBA" id="ARBA00022443"/>
    </source>
</evidence>
<proteinExistence type="predicted"/>
<dbReference type="OrthoDB" id="1394818at2759"/>
<evidence type="ECO:0000256" key="11">
    <source>
        <dbReference type="SAM" id="MobiDB-lite"/>
    </source>
</evidence>
<keyword evidence="9" id="KW-0325">Glycoprotein</keyword>
<dbReference type="AlphaFoldDB" id="A0A139AQB8"/>
<dbReference type="PANTHER" id="PTHR48052">
    <property type="entry name" value="UNNAMED PRODUCT"/>
    <property type="match status" value="1"/>
</dbReference>
<feature type="domain" description="SH3" evidence="14">
    <location>
        <begin position="581"/>
        <end position="638"/>
    </location>
</feature>
<gene>
    <name evidence="15" type="ORF">M427DRAFT_132439</name>
</gene>
<comment type="subcellular location">
    <subcellularLocation>
        <location evidence="1">Cell membrane</location>
    </subcellularLocation>
    <subcellularLocation>
        <location evidence="10">Endomembrane system</location>
        <topology evidence="10">Single-pass membrane protein</topology>
    </subcellularLocation>
</comment>
<dbReference type="InterPro" id="IPR032675">
    <property type="entry name" value="LRR_dom_sf"/>
</dbReference>
<keyword evidence="16" id="KW-1185">Reference proteome</keyword>
<feature type="transmembrane region" description="Helical" evidence="12">
    <location>
        <begin position="440"/>
        <end position="462"/>
    </location>
</feature>
<name>A0A139AQB8_GONPJ</name>
<reference evidence="15 16" key="1">
    <citation type="journal article" date="2015" name="Genome Biol. Evol.">
        <title>Phylogenomic analyses indicate that early fungi evolved digesting cell walls of algal ancestors of land plants.</title>
        <authorList>
            <person name="Chang Y."/>
            <person name="Wang S."/>
            <person name="Sekimoto S."/>
            <person name="Aerts A.L."/>
            <person name="Choi C."/>
            <person name="Clum A."/>
            <person name="LaButti K.M."/>
            <person name="Lindquist E.A."/>
            <person name="Yee Ngan C."/>
            <person name="Ohm R.A."/>
            <person name="Salamov A.A."/>
            <person name="Grigoriev I.V."/>
            <person name="Spatafora J.W."/>
            <person name="Berbee M.L."/>
        </authorList>
    </citation>
    <scope>NUCLEOTIDE SEQUENCE [LARGE SCALE GENOMIC DNA]</scope>
    <source>
        <strain evidence="15 16">JEL478</strain>
    </source>
</reference>
<protein>
    <submittedName>
        <fullName evidence="15">L domain-like protein</fullName>
    </submittedName>
</protein>
<accession>A0A139AQB8</accession>
<feature type="compositionally biased region" description="Low complexity" evidence="11">
    <location>
        <begin position="402"/>
        <end position="429"/>
    </location>
</feature>
<keyword evidence="2" id="KW-0728">SH3 domain</keyword>
<dbReference type="PANTHER" id="PTHR48052:SF8">
    <property type="entry name" value="LRR RECEPTOR-LIKE SERINE_THREONINE-PROTEIN KINASE FLS2"/>
    <property type="match status" value="1"/>
</dbReference>
<dbReference type="GO" id="GO:0005886">
    <property type="term" value="C:plasma membrane"/>
    <property type="evidence" value="ECO:0007669"/>
    <property type="project" value="UniProtKB-SubCell"/>
</dbReference>
<keyword evidence="3" id="KW-1003">Cell membrane</keyword>
<evidence type="ECO:0000256" key="13">
    <source>
        <dbReference type="SAM" id="SignalP"/>
    </source>
</evidence>
<dbReference type="Gene3D" id="2.30.30.40">
    <property type="entry name" value="SH3 Domains"/>
    <property type="match status" value="1"/>
</dbReference>
<feature type="signal peptide" evidence="13">
    <location>
        <begin position="1"/>
        <end position="21"/>
    </location>
</feature>
<evidence type="ECO:0000313" key="15">
    <source>
        <dbReference type="EMBL" id="KXS18939.1"/>
    </source>
</evidence>
<dbReference type="Gene3D" id="3.80.10.10">
    <property type="entry name" value="Ribonuclease Inhibitor"/>
    <property type="match status" value="1"/>
</dbReference>
<evidence type="ECO:0000256" key="9">
    <source>
        <dbReference type="ARBA" id="ARBA00023180"/>
    </source>
</evidence>
<feature type="chain" id="PRO_5007296362" evidence="13">
    <location>
        <begin position="22"/>
        <end position="714"/>
    </location>
</feature>
<dbReference type="PROSITE" id="PS51257">
    <property type="entry name" value="PROKAR_LIPOPROTEIN"/>
    <property type="match status" value="1"/>
</dbReference>
<keyword evidence="6 12" id="KW-1133">Transmembrane helix</keyword>
<dbReference type="Pfam" id="PF00018">
    <property type="entry name" value="SH3_1"/>
    <property type="match status" value="1"/>
</dbReference>
<evidence type="ECO:0000256" key="8">
    <source>
        <dbReference type="ARBA" id="ARBA00023170"/>
    </source>
</evidence>
<dbReference type="InterPro" id="IPR001452">
    <property type="entry name" value="SH3_domain"/>
</dbReference>
<evidence type="ECO:0000256" key="6">
    <source>
        <dbReference type="ARBA" id="ARBA00022989"/>
    </source>
</evidence>
<evidence type="ECO:0000256" key="1">
    <source>
        <dbReference type="ARBA" id="ARBA00004236"/>
    </source>
</evidence>
<sequence>MRSTRLLFLISAAILAGGCSAQETAPGDCTQVLAALKAGNVTITPASATSNCCDFFWESGSDRNADNYTQTFVTCAGGRVTEIRFQDYKIGSLSFFQNLTALTRLDVRNASIGGTIPSWISTLTKLNRIDFRDNGMGGTTEIAGQLSNLTDFVVSNNKFTGNLSWISSSTKLQYLVIANNAFTGAFPDITKLTALISLSIWGNGFTGSLPPLENAPGLTYYLADTNTFSGSIPGISKNPNLQTFSIYNNSLTGTLPDPSNCPKLVYYYAYKNSGITGSIPAGLFSLPNVLEIAVNECSLTGTVDGALSSQTQLQLLWLDDNTGLGGTLPDLSKLTKLKSLDISNTGLTGALLLAPTAGSAFCSVRNTKLCLSGGSVSSIPPSCQSAGGSVLSSCALTTSARTSSTTSTSSTSTVTSSSASAGSSNAQTGGDSGGSSIGPIVGGVVGGIAALLIIAGAAWFILGRKKKEQSATNYQTSNASLPPSDRLQGGAMQYAPNQYAPSQYTQSQYAQSPQMGPVGYMPAPSSFGSLNTGMTSPMISPMQNNNLGYGVTTPLLSPPGSVATVGTTGTSTSTNSTKVNEVYIVAQPYLGTQPDEMSCNPGQKIFVSDLFVDEWCKGLNLDTMQSGVIPMAILVSANQPSVVQSRLMSGSVNHLQARSQSFNAANSTVSADALVSFQMLANRGVINPQQYQMGSTILAGGTSTTFGDVRGPGM</sequence>
<dbReference type="GO" id="GO:0012505">
    <property type="term" value="C:endomembrane system"/>
    <property type="evidence" value="ECO:0007669"/>
    <property type="project" value="UniProtKB-SubCell"/>
</dbReference>